<keyword evidence="2" id="KW-1185">Reference proteome</keyword>
<evidence type="ECO:0000313" key="2">
    <source>
        <dbReference type="Proteomes" id="UP001642487"/>
    </source>
</evidence>
<protein>
    <submittedName>
        <fullName evidence="1">Uncharacterized protein</fullName>
    </submittedName>
</protein>
<dbReference type="EMBL" id="OZ021743">
    <property type="protein sequence ID" value="CAK9329389.1"/>
    <property type="molecule type" value="Genomic_DNA"/>
</dbReference>
<evidence type="ECO:0000313" key="1">
    <source>
        <dbReference type="EMBL" id="CAK9329389.1"/>
    </source>
</evidence>
<organism evidence="1 2">
    <name type="scientific">Citrullus colocynthis</name>
    <name type="common">colocynth</name>
    <dbReference type="NCBI Taxonomy" id="252529"/>
    <lineage>
        <taxon>Eukaryota</taxon>
        <taxon>Viridiplantae</taxon>
        <taxon>Streptophyta</taxon>
        <taxon>Embryophyta</taxon>
        <taxon>Tracheophyta</taxon>
        <taxon>Spermatophyta</taxon>
        <taxon>Magnoliopsida</taxon>
        <taxon>eudicotyledons</taxon>
        <taxon>Gunneridae</taxon>
        <taxon>Pentapetalae</taxon>
        <taxon>rosids</taxon>
        <taxon>fabids</taxon>
        <taxon>Cucurbitales</taxon>
        <taxon>Cucurbitaceae</taxon>
        <taxon>Benincaseae</taxon>
        <taxon>Citrullus</taxon>
    </lineage>
</organism>
<dbReference type="Proteomes" id="UP001642487">
    <property type="component" value="Chromosome 9"/>
</dbReference>
<accession>A0ABP0Z9D1</accession>
<reference evidence="1 2" key="1">
    <citation type="submission" date="2024-03" db="EMBL/GenBank/DDBJ databases">
        <authorList>
            <person name="Gkanogiannis A."/>
            <person name="Becerra Lopez-Lavalle L."/>
        </authorList>
    </citation>
    <scope>NUCLEOTIDE SEQUENCE [LARGE SCALE GENOMIC DNA]</scope>
</reference>
<proteinExistence type="predicted"/>
<gene>
    <name evidence="1" type="ORF">CITCOLO1_LOCUS21836</name>
</gene>
<name>A0ABP0Z9D1_9ROSI</name>
<sequence>MSTGMNSDICLSIKIFNHRPFETRKKNSKKTLYNKTVYEKLRNEKKNHKKGLRIWVVIYQDGRQGHFTQPVTTNETLDTIVTVPFDPKDVEEKEDERRLKESYCGNPNF</sequence>